<keyword evidence="4" id="KW-1185">Reference proteome</keyword>
<sequence>MEHIQDISENKIQSVSASLNEKAIQKKGRILEDNRPASILQRKANNTGLPDNLKSGIENLSGHSMDDVKVHYNSDKPAQLNAHAYAQGSDIHIASGQEKHLPHEAWHVVQQKQGRVKPTLQMKKGKVNVNDDKGLENEADVMGRKATQFMNLHEKNSKTSSLIQKHPDLLKTTQRVIIFQRKITDNLIKQKIKSHYATRNVDPIVLNILLEDAFDNTNSYETAIERIDRGIMHDNAMTAPDNNSARKKNTNKRANIDVSDTRARPSFESSVPEMETSEDELKEEWNESNTTKFYSKIRGMLKIARDPDHENHKETKEKLDKLINGYKQHDSVKKLIDGAVRVKATKAKGASTGTGLDELFKTSETMKYLEMSYRPPKDMQSVAKFDGEEFDWMDAQEQIRLSTEFIIWAGDLVEEISGHTGTFQKKYKSNWMTQKQAVMHEVRDDAISKRSNPATGIVEAVSTHLRITENVEGLVKERYKGPKASEALTSDGHSVDERYDEILKDLQRHRNVLKSYIQDFRKKAVPTGNSSPLIARHGGLDYYPESPMQYSEDEEPVEIKKTGKVNGNPLFNLASQWRKTHGTPSKSIPPKPVNPAIAEARKFIKENWSSKMATSINKSAKLQAKKLGEDADPDEFDKVMIMNYIAKIELLDSKDGLPEIIKNLKAELDKLS</sequence>
<evidence type="ECO:0000313" key="3">
    <source>
        <dbReference type="EMBL" id="QSW89358.1"/>
    </source>
</evidence>
<dbReference type="Pfam" id="PF13699">
    <property type="entry name" value="eCIS_core"/>
    <property type="match status" value="1"/>
</dbReference>
<dbReference type="EMBL" id="CP071448">
    <property type="protein sequence ID" value="QSW89358.1"/>
    <property type="molecule type" value="Genomic_DNA"/>
</dbReference>
<feature type="region of interest" description="Disordered" evidence="1">
    <location>
        <begin position="237"/>
        <end position="285"/>
    </location>
</feature>
<dbReference type="Proteomes" id="UP000663440">
    <property type="component" value="Chromosome"/>
</dbReference>
<protein>
    <submittedName>
        <fullName evidence="3">DUF4157 domain-containing protein</fullName>
    </submittedName>
</protein>
<reference evidence="3 4" key="1">
    <citation type="submission" date="2021-03" db="EMBL/GenBank/DDBJ databases">
        <title>Flavobacterium kribbensis sp. nov, an endophytic bacteria, isolated from soybean.</title>
        <authorList>
            <person name="Lee J."/>
            <person name="Seo J."/>
        </authorList>
    </citation>
    <scope>NUCLEOTIDE SEQUENCE [LARGE SCALE GENOMIC DNA]</scope>
    <source>
        <strain evidence="3 4">BB8</strain>
    </source>
</reference>
<accession>A0ABX7QFL1</accession>
<dbReference type="RefSeq" id="WP_207296551.1">
    <property type="nucleotide sequence ID" value="NZ_CP071448.1"/>
</dbReference>
<organism evidence="3 4">
    <name type="scientific">Flavobacterium endoglycinae</name>
    <dbReference type="NCBI Taxonomy" id="2816357"/>
    <lineage>
        <taxon>Bacteria</taxon>
        <taxon>Pseudomonadati</taxon>
        <taxon>Bacteroidota</taxon>
        <taxon>Flavobacteriia</taxon>
        <taxon>Flavobacteriales</taxon>
        <taxon>Flavobacteriaceae</taxon>
        <taxon>Flavobacterium</taxon>
    </lineage>
</organism>
<dbReference type="InterPro" id="IPR025295">
    <property type="entry name" value="eCIS_core_dom"/>
</dbReference>
<evidence type="ECO:0000259" key="2">
    <source>
        <dbReference type="Pfam" id="PF13699"/>
    </source>
</evidence>
<feature type="domain" description="eCIS core" evidence="2">
    <location>
        <begin position="49"/>
        <end position="114"/>
    </location>
</feature>
<proteinExistence type="predicted"/>
<name>A0ABX7QFL1_9FLAO</name>
<gene>
    <name evidence="3" type="ORF">J0383_00750</name>
</gene>
<evidence type="ECO:0000313" key="4">
    <source>
        <dbReference type="Proteomes" id="UP000663440"/>
    </source>
</evidence>
<evidence type="ECO:0000256" key="1">
    <source>
        <dbReference type="SAM" id="MobiDB-lite"/>
    </source>
</evidence>